<evidence type="ECO:0000256" key="4">
    <source>
        <dbReference type="ARBA" id="ARBA00023136"/>
    </source>
</evidence>
<evidence type="ECO:0000256" key="2">
    <source>
        <dbReference type="ARBA" id="ARBA00022692"/>
    </source>
</evidence>
<keyword evidence="4 5" id="KW-0472">Membrane</keyword>
<proteinExistence type="predicted"/>
<feature type="transmembrane region" description="Helical" evidence="5">
    <location>
        <begin position="23"/>
        <end position="43"/>
    </location>
</feature>
<protein>
    <recommendedName>
        <fullName evidence="8">DoxX family protein</fullName>
    </recommendedName>
</protein>
<evidence type="ECO:0000256" key="5">
    <source>
        <dbReference type="SAM" id="Phobius"/>
    </source>
</evidence>
<keyword evidence="2 5" id="KW-0812">Transmembrane</keyword>
<evidence type="ECO:0000313" key="6">
    <source>
        <dbReference type="EMBL" id="OXC76909.1"/>
    </source>
</evidence>
<feature type="transmembrane region" description="Helical" evidence="5">
    <location>
        <begin position="107"/>
        <end position="125"/>
    </location>
</feature>
<dbReference type="EMBL" id="MTHB01000110">
    <property type="protein sequence ID" value="OXC76909.1"/>
    <property type="molecule type" value="Genomic_DNA"/>
</dbReference>
<dbReference type="GO" id="GO:0016020">
    <property type="term" value="C:membrane"/>
    <property type="evidence" value="ECO:0007669"/>
    <property type="project" value="UniProtKB-SubCell"/>
</dbReference>
<feature type="transmembrane region" description="Helical" evidence="5">
    <location>
        <begin position="81"/>
        <end position="101"/>
    </location>
</feature>
<evidence type="ECO:0000313" key="7">
    <source>
        <dbReference type="Proteomes" id="UP000214720"/>
    </source>
</evidence>
<evidence type="ECO:0000256" key="3">
    <source>
        <dbReference type="ARBA" id="ARBA00022989"/>
    </source>
</evidence>
<comment type="caution">
    <text evidence="6">The sequence shown here is derived from an EMBL/GenBank/DDBJ whole genome shotgun (WGS) entry which is preliminary data.</text>
</comment>
<gene>
    <name evidence="6" type="ORF">BSU04_18030</name>
</gene>
<dbReference type="AlphaFoldDB" id="A0A226X1A3"/>
<reference evidence="7" key="1">
    <citation type="submission" date="2017-01" db="EMBL/GenBank/DDBJ databases">
        <title>Genome Analysis of Deinococcus marmoris KOPRI26562.</title>
        <authorList>
            <person name="Kim J.H."/>
            <person name="Oh H.-M."/>
        </authorList>
    </citation>
    <scope>NUCLEOTIDE SEQUENCE [LARGE SCALE GENOMIC DNA]</scope>
    <source>
        <strain evidence="7">PAMC 26633</strain>
    </source>
</reference>
<dbReference type="RefSeq" id="WP_256982907.1">
    <property type="nucleotide sequence ID" value="NZ_MTHB01000110.1"/>
</dbReference>
<comment type="subcellular location">
    <subcellularLocation>
        <location evidence="1">Membrane</location>
        <topology evidence="1">Multi-pass membrane protein</topology>
    </subcellularLocation>
</comment>
<evidence type="ECO:0000256" key="1">
    <source>
        <dbReference type="ARBA" id="ARBA00004141"/>
    </source>
</evidence>
<name>A0A226X1A3_CABSO</name>
<dbReference type="Pfam" id="PF13564">
    <property type="entry name" value="DoxX_2"/>
    <property type="match status" value="1"/>
</dbReference>
<dbReference type="InterPro" id="IPR032808">
    <property type="entry name" value="DoxX"/>
</dbReference>
<sequence>MKAFVLNATGGTGRLSRISWRQVLPLVLAAFFVVGSLSNILAPRSIFEEYLKWGYPHWFHFVTGSLELMTAILLARARTRLWGSALGCTVMLAALATVTLHGEYGHGVAPLVVVTLSIVVGWIAWRNRLAAGSMARA</sequence>
<evidence type="ECO:0008006" key="8">
    <source>
        <dbReference type="Google" id="ProtNLM"/>
    </source>
</evidence>
<keyword evidence="3 5" id="KW-1133">Transmembrane helix</keyword>
<accession>A0A226X1A3</accession>
<feature type="transmembrane region" description="Helical" evidence="5">
    <location>
        <begin position="55"/>
        <end position="74"/>
    </location>
</feature>
<dbReference type="Proteomes" id="UP000214720">
    <property type="component" value="Unassembled WGS sequence"/>
</dbReference>
<organism evidence="6 7">
    <name type="scientific">Caballeronia sordidicola</name>
    <name type="common">Burkholderia sordidicola</name>
    <dbReference type="NCBI Taxonomy" id="196367"/>
    <lineage>
        <taxon>Bacteria</taxon>
        <taxon>Pseudomonadati</taxon>
        <taxon>Pseudomonadota</taxon>
        <taxon>Betaproteobacteria</taxon>
        <taxon>Burkholderiales</taxon>
        <taxon>Burkholderiaceae</taxon>
        <taxon>Caballeronia</taxon>
    </lineage>
</organism>